<reference evidence="3 4" key="1">
    <citation type="submission" date="2022-06" db="EMBL/GenBank/DDBJ databases">
        <title>Whole-genome of Asaia lannensis strain LMG 27011T.</title>
        <authorList>
            <person name="Sombolestani A."/>
        </authorList>
    </citation>
    <scope>NUCLEOTIDE SEQUENCE [LARGE SCALE GENOMIC DNA]</scope>
    <source>
        <strain evidence="3 4">NBRC 102526</strain>
    </source>
</reference>
<gene>
    <name evidence="3" type="ORF">NF685_02330</name>
</gene>
<proteinExistence type="predicted"/>
<dbReference type="Pfam" id="PF12200">
    <property type="entry name" value="DUF3597"/>
    <property type="match status" value="1"/>
</dbReference>
<feature type="domain" description="DUF3597" evidence="2">
    <location>
        <begin position="3"/>
        <end position="127"/>
    </location>
</feature>
<comment type="caution">
    <text evidence="3">The sequence shown here is derived from an EMBL/GenBank/DDBJ whole genome shotgun (WGS) entry which is preliminary data.</text>
</comment>
<dbReference type="Proteomes" id="UP001523401">
    <property type="component" value="Unassembled WGS sequence"/>
</dbReference>
<dbReference type="InterPro" id="IPR022016">
    <property type="entry name" value="DUF3597"/>
</dbReference>
<feature type="region of interest" description="Disordered" evidence="1">
    <location>
        <begin position="22"/>
        <end position="48"/>
    </location>
</feature>
<sequence>MGIFSTIMSKIFGHAEAAPASGAANSSAGTAGAPAASASTTPSAPSAPVDVDAVLTRMAAEKGQTLNWRTSIVDLLKLLDMDSSLEARKHLAQELHYTESTEDTAAMNVWLIRQVMQKLSENGGKVPEELRH</sequence>
<evidence type="ECO:0000313" key="4">
    <source>
        <dbReference type="Proteomes" id="UP001523401"/>
    </source>
</evidence>
<accession>A0ABT1CDD3</accession>
<name>A0ABT1CDD3_9PROT</name>
<dbReference type="RefSeq" id="WP_222546678.1">
    <property type="nucleotide sequence ID" value="NZ_BAPW01000034.1"/>
</dbReference>
<dbReference type="SUPFAM" id="SSF158634">
    <property type="entry name" value="RPA2825-like"/>
    <property type="match status" value="1"/>
</dbReference>
<evidence type="ECO:0000259" key="2">
    <source>
        <dbReference type="Pfam" id="PF12200"/>
    </source>
</evidence>
<evidence type="ECO:0000256" key="1">
    <source>
        <dbReference type="SAM" id="MobiDB-lite"/>
    </source>
</evidence>
<keyword evidence="4" id="KW-1185">Reference proteome</keyword>
<dbReference type="EMBL" id="JAMXQU010000001">
    <property type="protein sequence ID" value="MCO6158865.1"/>
    <property type="molecule type" value="Genomic_DNA"/>
</dbReference>
<organism evidence="3 4">
    <name type="scientific">Asaia lannensis NBRC 102526</name>
    <dbReference type="NCBI Taxonomy" id="1307926"/>
    <lineage>
        <taxon>Bacteria</taxon>
        <taxon>Pseudomonadati</taxon>
        <taxon>Pseudomonadota</taxon>
        <taxon>Alphaproteobacteria</taxon>
        <taxon>Acetobacterales</taxon>
        <taxon>Acetobacteraceae</taxon>
        <taxon>Asaia</taxon>
    </lineage>
</organism>
<evidence type="ECO:0000313" key="3">
    <source>
        <dbReference type="EMBL" id="MCO6158865.1"/>
    </source>
</evidence>
<protein>
    <submittedName>
        <fullName evidence="3">DUF3597 domain-containing protein</fullName>
    </submittedName>
</protein>